<feature type="domain" description="Histidine kinase/HSP90-like ATPase" evidence="11">
    <location>
        <begin position="442"/>
        <end position="513"/>
    </location>
</feature>
<evidence type="ECO:0000259" key="10">
    <source>
        <dbReference type="Pfam" id="PF07568"/>
    </source>
</evidence>
<evidence type="ECO:0000256" key="7">
    <source>
        <dbReference type="ARBA" id="ARBA00022840"/>
    </source>
</evidence>
<dbReference type="Gene3D" id="3.30.450.20">
    <property type="entry name" value="PAS domain"/>
    <property type="match status" value="1"/>
</dbReference>
<dbReference type="Pfam" id="PF07568">
    <property type="entry name" value="HisKA_2"/>
    <property type="match status" value="1"/>
</dbReference>
<evidence type="ECO:0000313" key="12">
    <source>
        <dbReference type="EMBL" id="OIN57351.1"/>
    </source>
</evidence>
<dbReference type="PANTHER" id="PTHR41523:SF8">
    <property type="entry name" value="ETHYLENE RESPONSE SENSOR PROTEIN"/>
    <property type="match status" value="1"/>
</dbReference>
<dbReference type="Gene3D" id="3.30.565.10">
    <property type="entry name" value="Histidine kinase-like ATPase, C-terminal domain"/>
    <property type="match status" value="1"/>
</dbReference>
<dbReference type="InterPro" id="IPR011495">
    <property type="entry name" value="Sig_transdc_His_kin_sub2_dim/P"/>
</dbReference>
<keyword evidence="3" id="KW-0597">Phosphoprotein</keyword>
<evidence type="ECO:0000256" key="6">
    <source>
        <dbReference type="ARBA" id="ARBA00022777"/>
    </source>
</evidence>
<dbReference type="RefSeq" id="WP_071505063.1">
    <property type="nucleotide sequence ID" value="NZ_MORL01000013.1"/>
</dbReference>
<evidence type="ECO:0000256" key="1">
    <source>
        <dbReference type="ARBA" id="ARBA00000085"/>
    </source>
</evidence>
<comment type="caution">
    <text evidence="12">The sequence shown here is derived from an EMBL/GenBank/DDBJ whole genome shotgun (WGS) entry which is preliminary data.</text>
</comment>
<dbReference type="PANTHER" id="PTHR41523">
    <property type="entry name" value="TWO-COMPONENT SYSTEM SENSOR PROTEIN"/>
    <property type="match status" value="1"/>
</dbReference>
<keyword evidence="8" id="KW-0802">TPR repeat</keyword>
<reference evidence="12 13" key="1">
    <citation type="submission" date="2016-10" db="EMBL/GenBank/DDBJ databases">
        <title>Arsenicibacter rosenii gen. nov., sp. nov., an efficient arsenic-methylating bacterium isolated from an arsenic-contaminated paddy soil.</title>
        <authorList>
            <person name="Huang K."/>
        </authorList>
    </citation>
    <scope>NUCLEOTIDE SEQUENCE [LARGE SCALE GENOMIC DNA]</scope>
    <source>
        <strain evidence="12 13">SM-1</strain>
    </source>
</reference>
<keyword evidence="5" id="KW-0547">Nucleotide-binding</keyword>
<comment type="catalytic activity">
    <reaction evidence="1">
        <text>ATP + protein L-histidine = ADP + protein N-phospho-L-histidine.</text>
        <dbReference type="EC" id="2.7.13.3"/>
    </reaction>
</comment>
<dbReference type="SUPFAM" id="SSF48452">
    <property type="entry name" value="TPR-like"/>
    <property type="match status" value="1"/>
</dbReference>
<keyword evidence="9" id="KW-0812">Transmembrane</keyword>
<keyword evidence="9" id="KW-1133">Transmembrane helix</keyword>
<protein>
    <recommendedName>
        <fullName evidence="2">histidine kinase</fullName>
        <ecNumber evidence="2">2.7.13.3</ecNumber>
    </recommendedName>
</protein>
<organism evidence="12 13">
    <name type="scientific">Arsenicibacter rosenii</name>
    <dbReference type="NCBI Taxonomy" id="1750698"/>
    <lineage>
        <taxon>Bacteria</taxon>
        <taxon>Pseudomonadati</taxon>
        <taxon>Bacteroidota</taxon>
        <taxon>Cytophagia</taxon>
        <taxon>Cytophagales</taxon>
        <taxon>Spirosomataceae</taxon>
        <taxon>Arsenicibacter</taxon>
    </lineage>
</organism>
<evidence type="ECO:0000313" key="13">
    <source>
        <dbReference type="Proteomes" id="UP000181790"/>
    </source>
</evidence>
<dbReference type="Pfam" id="PF13581">
    <property type="entry name" value="HATPase_c_2"/>
    <property type="match status" value="1"/>
</dbReference>
<dbReference type="InterPro" id="IPR003594">
    <property type="entry name" value="HATPase_dom"/>
</dbReference>
<accession>A0A1S2VF20</accession>
<dbReference type="InterPro" id="IPR019734">
    <property type="entry name" value="TPR_rpt"/>
</dbReference>
<dbReference type="AlphaFoldDB" id="A0A1S2VF20"/>
<feature type="transmembrane region" description="Helical" evidence="9">
    <location>
        <begin position="313"/>
        <end position="335"/>
    </location>
</feature>
<proteinExistence type="predicted"/>
<dbReference type="EMBL" id="MORL01000013">
    <property type="protein sequence ID" value="OIN57351.1"/>
    <property type="molecule type" value="Genomic_DNA"/>
</dbReference>
<keyword evidence="9" id="KW-0472">Membrane</keyword>
<evidence type="ECO:0000256" key="2">
    <source>
        <dbReference type="ARBA" id="ARBA00012438"/>
    </source>
</evidence>
<dbReference type="Gene3D" id="1.25.40.10">
    <property type="entry name" value="Tetratricopeptide repeat domain"/>
    <property type="match status" value="1"/>
</dbReference>
<feature type="repeat" description="TPR" evidence="8">
    <location>
        <begin position="21"/>
        <end position="54"/>
    </location>
</feature>
<dbReference type="Proteomes" id="UP000181790">
    <property type="component" value="Unassembled WGS sequence"/>
</dbReference>
<keyword evidence="7" id="KW-0067">ATP-binding</keyword>
<keyword evidence="4" id="KW-0808">Transferase</keyword>
<dbReference type="InterPro" id="IPR011990">
    <property type="entry name" value="TPR-like_helical_dom_sf"/>
</dbReference>
<feature type="domain" description="Signal transduction histidine kinase subgroup 2 dimerisation and phosphoacceptor" evidence="10">
    <location>
        <begin position="351"/>
        <end position="426"/>
    </location>
</feature>
<dbReference type="InterPro" id="IPR036890">
    <property type="entry name" value="HATPase_C_sf"/>
</dbReference>
<sequence length="543" mass="63556">MTWANKVYRESIQKKDSALLAEAYYLYGKIYQAAGDVLTAKRFFMRALRIQEKQGVSEELARLYYRLADLAFRQLLYKEARYYIDLEFRIARQLGTDKALIRVYGDLDHLHRTDWSPASLHYPKPNIDSALYYIRKMEPLLLRSKDPVVLTEFYRSTGDRFLEARNTKCLSYYYKTLWFHQKHKKRYEEVNSMLRISQAYISFRQFKKGLAWLRKAEIIQSELPSNTRNFTALKNSFALIYHAYYRGTGNWQKAYQYQQLLFGIVKQELAFDRNGALSRLSLEYDTEKKEARIKQQQQEIAFRNESLRNHQRFIMAMSALLMITIGMSVVFFRLYRKNQRISQRNADLVKEQNHRVKNNLQVVSSLLSLQSNRLTDTNAQRAVEESQLRVHTMAILHRRLYDSDGLVTVNLAEYLPDLVRGVINSYGYNQIEPALDIPSVYLTADQTLPVGLIINELTTNACKYAFADNPDPSFRLEVRQHGRQLTLQVTDNGPGWKQFPDHSRVRSFGLRLISLQVSQLRGTYFFADNTPHGTAFTMTFSIT</sequence>
<evidence type="ECO:0000256" key="3">
    <source>
        <dbReference type="ARBA" id="ARBA00022553"/>
    </source>
</evidence>
<evidence type="ECO:0000256" key="4">
    <source>
        <dbReference type="ARBA" id="ARBA00022679"/>
    </source>
</evidence>
<keyword evidence="13" id="KW-1185">Reference proteome</keyword>
<evidence type="ECO:0000256" key="5">
    <source>
        <dbReference type="ARBA" id="ARBA00022741"/>
    </source>
</evidence>
<dbReference type="GO" id="GO:0004673">
    <property type="term" value="F:protein histidine kinase activity"/>
    <property type="evidence" value="ECO:0007669"/>
    <property type="project" value="UniProtKB-EC"/>
</dbReference>
<dbReference type="PROSITE" id="PS50005">
    <property type="entry name" value="TPR"/>
    <property type="match status" value="1"/>
</dbReference>
<evidence type="ECO:0000256" key="8">
    <source>
        <dbReference type="PROSITE-ProRule" id="PRU00339"/>
    </source>
</evidence>
<name>A0A1S2VF20_9BACT</name>
<keyword evidence="6" id="KW-0418">Kinase</keyword>
<dbReference type="SUPFAM" id="SSF55874">
    <property type="entry name" value="ATPase domain of HSP90 chaperone/DNA topoisomerase II/histidine kinase"/>
    <property type="match status" value="1"/>
</dbReference>
<evidence type="ECO:0000259" key="11">
    <source>
        <dbReference type="Pfam" id="PF13581"/>
    </source>
</evidence>
<dbReference type="GO" id="GO:0005524">
    <property type="term" value="F:ATP binding"/>
    <property type="evidence" value="ECO:0007669"/>
    <property type="project" value="UniProtKB-KW"/>
</dbReference>
<evidence type="ECO:0000256" key="9">
    <source>
        <dbReference type="SAM" id="Phobius"/>
    </source>
</evidence>
<dbReference type="EC" id="2.7.13.3" evidence="2"/>
<gene>
    <name evidence="12" type="ORF">BLX24_20460</name>
</gene>